<dbReference type="RefSeq" id="WP_277415907.1">
    <property type="nucleotide sequence ID" value="NZ_CP119083.1"/>
</dbReference>
<keyword evidence="1" id="KW-1133">Transmembrane helix</keyword>
<keyword evidence="1" id="KW-0472">Membrane</keyword>
<evidence type="ECO:0000313" key="3">
    <source>
        <dbReference type="EMBL" id="WEF33196.1"/>
    </source>
</evidence>
<sequence length="167" mass="18927">MPSTLFTLSDAHVAPSTHRKGAWFIGACGLIALLLGGIRIHGKADASTWPEVRARVHSVEVYHRNGRWCNLVSYRYAVDGKRYASRRMASSLIGTNGCHKNEVAVRRHAKRLLRAGFVRAYYDPDAPEHAILVKDRWDVLDYFALGVAAWCALMACREWHCYRRKST</sequence>
<keyword evidence="4" id="KW-1185">Reference proteome</keyword>
<evidence type="ECO:0000256" key="1">
    <source>
        <dbReference type="SAM" id="Phobius"/>
    </source>
</evidence>
<dbReference type="EMBL" id="CP119083">
    <property type="protein sequence ID" value="WEF33196.1"/>
    <property type="molecule type" value="Genomic_DNA"/>
</dbReference>
<organism evidence="3 4">
    <name type="scientific">Pseudoduganella chitinolytica</name>
    <dbReference type="NCBI Taxonomy" id="34070"/>
    <lineage>
        <taxon>Bacteria</taxon>
        <taxon>Pseudomonadati</taxon>
        <taxon>Pseudomonadota</taxon>
        <taxon>Betaproteobacteria</taxon>
        <taxon>Burkholderiales</taxon>
        <taxon>Oxalobacteraceae</taxon>
        <taxon>Telluria group</taxon>
        <taxon>Pseudoduganella</taxon>
    </lineage>
</organism>
<keyword evidence="1" id="KW-0812">Transmembrane</keyword>
<feature type="transmembrane region" description="Helical" evidence="1">
    <location>
        <begin position="139"/>
        <end position="156"/>
    </location>
</feature>
<protein>
    <submittedName>
        <fullName evidence="3">DUF3592 domain-containing protein</fullName>
    </submittedName>
</protein>
<feature type="domain" description="DUF3592" evidence="2">
    <location>
        <begin position="54"/>
        <end position="135"/>
    </location>
</feature>
<dbReference type="Pfam" id="PF12158">
    <property type="entry name" value="DUF3592"/>
    <property type="match status" value="1"/>
</dbReference>
<evidence type="ECO:0000313" key="4">
    <source>
        <dbReference type="Proteomes" id="UP001216510"/>
    </source>
</evidence>
<accession>A0ABY8BBA2</accession>
<feature type="transmembrane region" description="Helical" evidence="1">
    <location>
        <begin position="21"/>
        <end position="40"/>
    </location>
</feature>
<evidence type="ECO:0000259" key="2">
    <source>
        <dbReference type="Pfam" id="PF12158"/>
    </source>
</evidence>
<reference evidence="3 4" key="1">
    <citation type="submission" date="2023-02" db="EMBL/GenBank/DDBJ databases">
        <title>Gemone sequence of Telluria chitinolytica ACM 3522T.</title>
        <authorList>
            <person name="Frediansyah A."/>
            <person name="Miess H."/>
            <person name="Gross H."/>
        </authorList>
    </citation>
    <scope>NUCLEOTIDE SEQUENCE [LARGE SCALE GENOMIC DNA]</scope>
    <source>
        <strain evidence="3 4">ACM 3522</strain>
    </source>
</reference>
<name>A0ABY8BBA2_9BURK</name>
<dbReference type="Proteomes" id="UP001216510">
    <property type="component" value="Chromosome"/>
</dbReference>
<gene>
    <name evidence="3" type="ORF">PX653_28060</name>
</gene>
<proteinExistence type="predicted"/>
<dbReference type="InterPro" id="IPR021994">
    <property type="entry name" value="DUF3592"/>
</dbReference>